<reference evidence="9 10" key="2">
    <citation type="submission" date="2020-02" db="EMBL/GenBank/DDBJ databases">
        <title>The new genus of Enterobacteriales.</title>
        <authorList>
            <person name="Kim I.S."/>
        </authorList>
    </citation>
    <scope>NUCLEOTIDE SEQUENCE [LARGE SCALE GENOMIC DNA]</scope>
    <source>
        <strain evidence="9 10">SAP-6</strain>
    </source>
</reference>
<dbReference type="GO" id="GO:0004386">
    <property type="term" value="F:helicase activity"/>
    <property type="evidence" value="ECO:0007669"/>
    <property type="project" value="InterPro"/>
</dbReference>
<dbReference type="AlphaFoldDB" id="A0A845SPA6"/>
<dbReference type="InterPro" id="IPR013237">
    <property type="entry name" value="Phage_T7_Gp4_N"/>
</dbReference>
<keyword evidence="10" id="KW-1185">Reference proteome</keyword>
<organism evidence="9 10">
    <name type="scientific">Acerihabitans arboris</name>
    <dbReference type="NCBI Taxonomy" id="2691583"/>
    <lineage>
        <taxon>Bacteria</taxon>
        <taxon>Pseudomonadati</taxon>
        <taxon>Pseudomonadota</taxon>
        <taxon>Gammaproteobacteria</taxon>
        <taxon>Enterobacterales</taxon>
        <taxon>Pectobacteriaceae</taxon>
        <taxon>Acerihabitans</taxon>
    </lineage>
</organism>
<keyword evidence="3" id="KW-0808">Transferase</keyword>
<keyword evidence="1" id="KW-0240">DNA-directed RNA polymerase</keyword>
<dbReference type="GO" id="GO:1990077">
    <property type="term" value="C:primosome complex"/>
    <property type="evidence" value="ECO:0007669"/>
    <property type="project" value="UniProtKB-KW"/>
</dbReference>
<dbReference type="GO" id="GO:0006269">
    <property type="term" value="P:DNA replication, synthesis of primer"/>
    <property type="evidence" value="ECO:0007669"/>
    <property type="project" value="UniProtKB-KW"/>
</dbReference>
<evidence type="ECO:0000313" key="9">
    <source>
        <dbReference type="EMBL" id="NDL65202.1"/>
    </source>
</evidence>
<accession>A0A845SPA6</accession>
<dbReference type="SMART" id="SM00778">
    <property type="entry name" value="Prim_Zn_Ribbon"/>
    <property type="match status" value="1"/>
</dbReference>
<keyword evidence="2" id="KW-0639">Primosome</keyword>
<dbReference type="Proteomes" id="UP000461443">
    <property type="component" value="Unassembled WGS sequence"/>
</dbReference>
<name>A0A845SPA6_9GAMM</name>
<dbReference type="Gene3D" id="3.40.50.300">
    <property type="entry name" value="P-loop containing nucleotide triphosphate hydrolases"/>
    <property type="match status" value="1"/>
</dbReference>
<dbReference type="InterPro" id="IPR038724">
    <property type="entry name" value="RepA"/>
</dbReference>
<proteinExistence type="predicted"/>
<dbReference type="CDD" id="cd01125">
    <property type="entry name" value="RepA_RSF1010_like"/>
    <property type="match status" value="1"/>
</dbReference>
<dbReference type="InterPro" id="IPR036977">
    <property type="entry name" value="DNA_primase_Znf_CHC2"/>
</dbReference>
<evidence type="ECO:0000256" key="2">
    <source>
        <dbReference type="ARBA" id="ARBA00022515"/>
    </source>
</evidence>
<comment type="caution">
    <text evidence="9">The sequence shown here is derived from an EMBL/GenBank/DDBJ whole genome shotgun (WGS) entry which is preliminary data.</text>
</comment>
<dbReference type="GO" id="GO:0016779">
    <property type="term" value="F:nucleotidyltransferase activity"/>
    <property type="evidence" value="ECO:0007669"/>
    <property type="project" value="UniProtKB-KW"/>
</dbReference>
<evidence type="ECO:0000256" key="3">
    <source>
        <dbReference type="ARBA" id="ARBA00022679"/>
    </source>
</evidence>
<dbReference type="EMBL" id="WUBS01000017">
    <property type="protein sequence ID" value="NDL65202.1"/>
    <property type="molecule type" value="Genomic_DNA"/>
</dbReference>
<evidence type="ECO:0000256" key="5">
    <source>
        <dbReference type="ARBA" id="ARBA00022705"/>
    </source>
</evidence>
<evidence type="ECO:0000256" key="1">
    <source>
        <dbReference type="ARBA" id="ARBA00022478"/>
    </source>
</evidence>
<evidence type="ECO:0000313" key="10">
    <source>
        <dbReference type="Proteomes" id="UP000461443"/>
    </source>
</evidence>
<gene>
    <name evidence="9" type="ORF">GRH90_20945</name>
</gene>
<dbReference type="InterPro" id="IPR027417">
    <property type="entry name" value="P-loop_NTPase"/>
</dbReference>
<dbReference type="CDD" id="cd01029">
    <property type="entry name" value="TOPRIM_primases"/>
    <property type="match status" value="1"/>
</dbReference>
<dbReference type="SUPFAM" id="SSF52540">
    <property type="entry name" value="P-loop containing nucleoside triphosphate hydrolases"/>
    <property type="match status" value="1"/>
</dbReference>
<evidence type="ECO:0000259" key="8">
    <source>
        <dbReference type="SMART" id="SM00778"/>
    </source>
</evidence>
<feature type="domain" description="DNA primase/helicase Gp4 N-terminal Bacteriophage T7-like" evidence="8">
    <location>
        <begin position="32"/>
        <end position="68"/>
    </location>
</feature>
<dbReference type="InterPro" id="IPR034154">
    <property type="entry name" value="TOPRIM_DnaG/twinkle"/>
</dbReference>
<dbReference type="Pfam" id="PF08273">
    <property type="entry name" value="Zn_Ribbon_Prim"/>
    <property type="match status" value="1"/>
</dbReference>
<evidence type="ECO:0000256" key="6">
    <source>
        <dbReference type="ARBA" id="ARBA00023163"/>
    </source>
</evidence>
<dbReference type="SUPFAM" id="SSF57783">
    <property type="entry name" value="Zinc beta-ribbon"/>
    <property type="match status" value="1"/>
</dbReference>
<keyword evidence="6" id="KW-0804">Transcription</keyword>
<dbReference type="GO" id="GO:0000428">
    <property type="term" value="C:DNA-directed RNA polymerase complex"/>
    <property type="evidence" value="ECO:0007669"/>
    <property type="project" value="UniProtKB-KW"/>
</dbReference>
<dbReference type="Pfam" id="PF13481">
    <property type="entry name" value="AAA_25"/>
    <property type="match status" value="1"/>
</dbReference>
<dbReference type="GO" id="GO:0003677">
    <property type="term" value="F:DNA binding"/>
    <property type="evidence" value="ECO:0007669"/>
    <property type="project" value="InterPro"/>
</dbReference>
<dbReference type="GO" id="GO:0008270">
    <property type="term" value="F:zinc ion binding"/>
    <property type="evidence" value="ECO:0007669"/>
    <property type="project" value="InterPro"/>
</dbReference>
<keyword evidence="4" id="KW-0548">Nucleotidyltransferase</keyword>
<reference evidence="9 10" key="1">
    <citation type="submission" date="2019-12" db="EMBL/GenBank/DDBJ databases">
        <authorList>
            <person name="Lee S.D."/>
        </authorList>
    </citation>
    <scope>NUCLEOTIDE SEQUENCE [LARGE SCALE GENOMIC DNA]</scope>
    <source>
        <strain evidence="9 10">SAP-6</strain>
    </source>
</reference>
<dbReference type="Pfam" id="PF13362">
    <property type="entry name" value="Toprim_3"/>
    <property type="match status" value="1"/>
</dbReference>
<sequence>MTSTFVSDITRQARHRWPAILSSLSIPVPAHHRHGPCPVCGGLDRFRMDDREGRGTWYCNRCGAGDGLDLVARVHRCSLAEAARRVASLEGATSTPPAREKARPTVNITARVSSLLACCVTGESPYLKAKGYDLAGPVLPAGQTITVAGDIFPPGSLVLPLQDTTGQLTGAQLVSPLGTKHLLPSSHLKGAFVALPPDATVCPPAGFTAPATEDIAITEGYATALAVRAMTGMRICAALSANNLLNVAGALREAYPQARLILAADNDRTHPDNPGKLQAVRAARAVNGVVVLPLGEATDHDDALRLYGPEQAHRDFYRQLFISHSDFHQESATMKPGITSVDRHSPELTTSLPLRRGSEGYDTPQNYLIKGHIPGNSLSSIYGPGGSFKSFLAVSWACHIATGKPWAQQRVNQGAVIYVAGEGGIGVPRRIRAWEQTLNGNSPVDGLFRVDCAVFPASPESVNQVIQAAADVNRLTTMPVRLIILDTLARCFGGSDENAARDMGAFIQGCDAIRTATQASVLIVHHSGKDQDRGARGSSAFQAALDAEFNVRREGEGHALVLSCTKMKDAEPPEPAAYDLSPVTVYVDEDGEPVDSLVLHDQSRAAQDPTAVYPELAGVSHLTGNHIAVWQALLDLGDCTRSQLRQALRPKGISADKKFSRWLLKLEKEGVITLDGENIYLTIPTKR</sequence>
<keyword evidence="5" id="KW-0235">DNA replication</keyword>
<dbReference type="Gene3D" id="3.90.580.10">
    <property type="entry name" value="Zinc finger, CHC2-type domain"/>
    <property type="match status" value="1"/>
</dbReference>
<dbReference type="InterPro" id="IPR006171">
    <property type="entry name" value="TOPRIM_dom"/>
</dbReference>
<protein>
    <submittedName>
        <fullName evidence="9">AAA family ATPase</fullName>
    </submittedName>
</protein>
<feature type="region of interest" description="Disordered" evidence="7">
    <location>
        <begin position="337"/>
        <end position="356"/>
    </location>
</feature>
<evidence type="ECO:0000256" key="4">
    <source>
        <dbReference type="ARBA" id="ARBA00022695"/>
    </source>
</evidence>
<evidence type="ECO:0000256" key="7">
    <source>
        <dbReference type="SAM" id="MobiDB-lite"/>
    </source>
</evidence>